<organism evidence="2 3">
    <name type="scientific">Mikania micrantha</name>
    <name type="common">bitter vine</name>
    <dbReference type="NCBI Taxonomy" id="192012"/>
    <lineage>
        <taxon>Eukaryota</taxon>
        <taxon>Viridiplantae</taxon>
        <taxon>Streptophyta</taxon>
        <taxon>Embryophyta</taxon>
        <taxon>Tracheophyta</taxon>
        <taxon>Spermatophyta</taxon>
        <taxon>Magnoliopsida</taxon>
        <taxon>eudicotyledons</taxon>
        <taxon>Gunneridae</taxon>
        <taxon>Pentapetalae</taxon>
        <taxon>asterids</taxon>
        <taxon>campanulids</taxon>
        <taxon>Asterales</taxon>
        <taxon>Asteraceae</taxon>
        <taxon>Asteroideae</taxon>
        <taxon>Heliantheae alliance</taxon>
        <taxon>Eupatorieae</taxon>
        <taxon>Mikania</taxon>
    </lineage>
</organism>
<dbReference type="Proteomes" id="UP000326396">
    <property type="component" value="Linkage Group LG1"/>
</dbReference>
<dbReference type="EMBL" id="SZYD01000001">
    <property type="protein sequence ID" value="KAD7477521.1"/>
    <property type="molecule type" value="Genomic_DNA"/>
</dbReference>
<gene>
    <name evidence="2" type="ORF">E3N88_00657</name>
</gene>
<proteinExistence type="predicted"/>
<keyword evidence="3" id="KW-1185">Reference proteome</keyword>
<evidence type="ECO:0000313" key="2">
    <source>
        <dbReference type="EMBL" id="KAD7477521.1"/>
    </source>
</evidence>
<accession>A0A5N6Q0M8</accession>
<dbReference type="OrthoDB" id="550780at2759"/>
<evidence type="ECO:0000313" key="3">
    <source>
        <dbReference type="Proteomes" id="UP000326396"/>
    </source>
</evidence>
<feature type="domain" description="Homologous recombination OB-fold protein OB-fold" evidence="1">
    <location>
        <begin position="152"/>
        <end position="236"/>
    </location>
</feature>
<dbReference type="Pfam" id="PF15072">
    <property type="entry name" value="HROB"/>
    <property type="match status" value="1"/>
</dbReference>
<reference evidence="2 3" key="1">
    <citation type="submission" date="2019-05" db="EMBL/GenBank/DDBJ databases">
        <title>Mikania micrantha, genome provides insights into the molecular mechanism of rapid growth.</title>
        <authorList>
            <person name="Liu B."/>
        </authorList>
    </citation>
    <scope>NUCLEOTIDE SEQUENCE [LARGE SCALE GENOMIC DNA]</scope>
    <source>
        <strain evidence="2">NLD-2019</strain>
        <tissue evidence="2">Leaf</tissue>
    </source>
</reference>
<dbReference type="AlphaFoldDB" id="A0A5N6Q0M8"/>
<name>A0A5N6Q0M8_9ASTR</name>
<protein>
    <recommendedName>
        <fullName evidence="1">Homologous recombination OB-fold protein OB-fold domain-containing protein</fullName>
    </recommendedName>
</protein>
<sequence length="367" mass="40443">MEGWEESLDVDDSDLHHRPLLRPCKQQRCTDQTNSITTTNTAVYLPQSQTLDSAPSPSQTVKSHTIPGPAGIVQAAKLRKERDNANRLGQEEYLMATQEYIRKVIEDPNEDDDFKSNPWLSATEFLYTDGGMPYSSSKAPLGKINKYQNNGKLDQVVAIIKSCSPNELGDITVTLKDPTGTVSGTIHHKVLTEEDFRKGISVGSVLILHKVSVFSPSRSTHYLNITKKNLVKIFYKDGGSSQIQAFHGIIDAAPYSASTNSTHISSQDSARGTPMLGSVFSLEQGTEGITNRMKRRNTNNEQENANYSQTSNKGTNLKIANDMEILKEADVIEKGENDAQLSEDDANGFNGGWTDAQILELSILNDF</sequence>
<dbReference type="PANTHER" id="PTHR14523:SF1">
    <property type="entry name" value="HOMOLOGOUS RECOMBINATION OB-FOLD PROTEIN"/>
    <property type="match status" value="1"/>
</dbReference>
<dbReference type="InterPro" id="IPR028045">
    <property type="entry name" value="HROB"/>
</dbReference>
<dbReference type="InterPro" id="IPR058570">
    <property type="entry name" value="HROB_OB"/>
</dbReference>
<dbReference type="PANTHER" id="PTHR14523">
    <property type="entry name" value="UNCHARACTERIZED PROTEIN C17ORF53 HOMOLOG"/>
    <property type="match status" value="1"/>
</dbReference>
<dbReference type="GO" id="GO:0000725">
    <property type="term" value="P:recombinational repair"/>
    <property type="evidence" value="ECO:0007669"/>
    <property type="project" value="InterPro"/>
</dbReference>
<evidence type="ECO:0000259" key="1">
    <source>
        <dbReference type="Pfam" id="PF15072"/>
    </source>
</evidence>
<comment type="caution">
    <text evidence="2">The sequence shown here is derived from an EMBL/GenBank/DDBJ whole genome shotgun (WGS) entry which is preliminary data.</text>
</comment>